<reference evidence="2 3" key="1">
    <citation type="submission" date="2019-03" db="EMBL/GenBank/DDBJ databases">
        <title>Genomic Encyclopedia of Type Strains, Phase IV (KMG-IV): sequencing the most valuable type-strain genomes for metagenomic binning, comparative biology and taxonomic classification.</title>
        <authorList>
            <person name="Goeker M."/>
        </authorList>
    </citation>
    <scope>NUCLEOTIDE SEQUENCE [LARGE SCALE GENOMIC DNA]</scope>
    <source>
        <strain evidence="2 3">DSM 24176</strain>
    </source>
</reference>
<keyword evidence="1" id="KW-0732">Signal</keyword>
<name>A0A4R1N1H9_9FIRM</name>
<evidence type="ECO:0000256" key="1">
    <source>
        <dbReference type="SAM" id="SignalP"/>
    </source>
</evidence>
<evidence type="ECO:0000313" key="3">
    <source>
        <dbReference type="Proteomes" id="UP000294545"/>
    </source>
</evidence>
<dbReference type="RefSeq" id="WP_132281954.1">
    <property type="nucleotide sequence ID" value="NZ_SMGQ01000011.1"/>
</dbReference>
<dbReference type="Pfam" id="PF13624">
    <property type="entry name" value="SurA_N_3"/>
    <property type="match status" value="1"/>
</dbReference>
<sequence length="249" mass="28899">MKHKMKLLFVLVIIAIVAVGCTEDIENNGDNNIGVEDDLDNVNVPDVDEGEPIATVNGEVIGRAAFDQMLENYKMQYEQQGFEFDSEEGQQNLAMLEDDILNSLIYEELIYQEAQRSGFEGSDEEAQNEVEMLKAGYESEEEFEQILVLNGLTEEELKDMFKKETMMMEYIQSQMGEITVDEEDVEDYYNEILAMYEEYNATLEEPIEVPEFDEVKAELEMELREEKESQRYMELMDELMESNDVEILL</sequence>
<protein>
    <submittedName>
        <fullName evidence="2">SurA-like protein</fullName>
    </submittedName>
</protein>
<proteinExistence type="predicted"/>
<gene>
    <name evidence="2" type="ORF">EDC19_1249</name>
</gene>
<dbReference type="PANTHER" id="PTHR47245:SF2">
    <property type="entry name" value="PEPTIDYL-PROLYL CIS-TRANS ISOMERASE HP_0175-RELATED"/>
    <property type="match status" value="1"/>
</dbReference>
<dbReference type="PANTHER" id="PTHR47245">
    <property type="entry name" value="PEPTIDYLPROLYL ISOMERASE"/>
    <property type="match status" value="1"/>
</dbReference>
<evidence type="ECO:0000313" key="2">
    <source>
        <dbReference type="EMBL" id="TCK98810.1"/>
    </source>
</evidence>
<feature type="signal peptide" evidence="1">
    <location>
        <begin position="1"/>
        <end position="22"/>
    </location>
</feature>
<dbReference type="OrthoDB" id="14196at2"/>
<comment type="caution">
    <text evidence="2">The sequence shown here is derived from an EMBL/GenBank/DDBJ whole genome shotgun (WGS) entry which is preliminary data.</text>
</comment>
<dbReference type="EMBL" id="SMGQ01000011">
    <property type="protein sequence ID" value="TCK98810.1"/>
    <property type="molecule type" value="Genomic_DNA"/>
</dbReference>
<organism evidence="2 3">
    <name type="scientific">Natranaerovirga hydrolytica</name>
    <dbReference type="NCBI Taxonomy" id="680378"/>
    <lineage>
        <taxon>Bacteria</taxon>
        <taxon>Bacillati</taxon>
        <taxon>Bacillota</taxon>
        <taxon>Clostridia</taxon>
        <taxon>Lachnospirales</taxon>
        <taxon>Natranaerovirgaceae</taxon>
        <taxon>Natranaerovirga</taxon>
    </lineage>
</organism>
<feature type="chain" id="PRO_5039642048" evidence="1">
    <location>
        <begin position="23"/>
        <end position="249"/>
    </location>
</feature>
<dbReference type="InterPro" id="IPR050245">
    <property type="entry name" value="PrsA_foldase"/>
</dbReference>
<dbReference type="Gene3D" id="1.10.4030.10">
    <property type="entry name" value="Porin chaperone SurA, peptide-binding domain"/>
    <property type="match status" value="1"/>
</dbReference>
<accession>A0A4R1N1H9</accession>
<dbReference type="InterPro" id="IPR027304">
    <property type="entry name" value="Trigger_fact/SurA_dom_sf"/>
</dbReference>
<dbReference type="SUPFAM" id="SSF109998">
    <property type="entry name" value="Triger factor/SurA peptide-binding domain-like"/>
    <property type="match status" value="1"/>
</dbReference>
<keyword evidence="3" id="KW-1185">Reference proteome</keyword>
<dbReference type="PROSITE" id="PS51257">
    <property type="entry name" value="PROKAR_LIPOPROTEIN"/>
    <property type="match status" value="1"/>
</dbReference>
<dbReference type="Proteomes" id="UP000294545">
    <property type="component" value="Unassembled WGS sequence"/>
</dbReference>
<dbReference type="AlphaFoldDB" id="A0A4R1N1H9"/>